<dbReference type="Proteomes" id="UP000554482">
    <property type="component" value="Unassembled WGS sequence"/>
</dbReference>
<reference evidence="1 2" key="1">
    <citation type="submission" date="2020-06" db="EMBL/GenBank/DDBJ databases">
        <title>Transcriptomic and genomic resources for Thalictrum thalictroides and T. hernandezii: Facilitating candidate gene discovery in an emerging model plant lineage.</title>
        <authorList>
            <person name="Arias T."/>
            <person name="Riano-Pachon D.M."/>
            <person name="Di Stilio V.S."/>
        </authorList>
    </citation>
    <scope>NUCLEOTIDE SEQUENCE [LARGE SCALE GENOMIC DNA]</scope>
    <source>
        <strain evidence="2">cv. WT478/WT964</strain>
        <tissue evidence="1">Leaves</tissue>
    </source>
</reference>
<dbReference type="EMBL" id="JABWDY010032509">
    <property type="protein sequence ID" value="KAF5184136.1"/>
    <property type="molecule type" value="Genomic_DNA"/>
</dbReference>
<proteinExistence type="predicted"/>
<accession>A0A7J6VG99</accession>
<evidence type="ECO:0000313" key="1">
    <source>
        <dbReference type="EMBL" id="KAF5184136.1"/>
    </source>
</evidence>
<protein>
    <submittedName>
        <fullName evidence="1">Uncharacterized protein</fullName>
    </submittedName>
</protein>
<organism evidence="1 2">
    <name type="scientific">Thalictrum thalictroides</name>
    <name type="common">Rue-anemone</name>
    <name type="synonym">Anemone thalictroides</name>
    <dbReference type="NCBI Taxonomy" id="46969"/>
    <lineage>
        <taxon>Eukaryota</taxon>
        <taxon>Viridiplantae</taxon>
        <taxon>Streptophyta</taxon>
        <taxon>Embryophyta</taxon>
        <taxon>Tracheophyta</taxon>
        <taxon>Spermatophyta</taxon>
        <taxon>Magnoliopsida</taxon>
        <taxon>Ranunculales</taxon>
        <taxon>Ranunculaceae</taxon>
        <taxon>Thalictroideae</taxon>
        <taxon>Thalictrum</taxon>
    </lineage>
</organism>
<comment type="caution">
    <text evidence="1">The sequence shown here is derived from an EMBL/GenBank/DDBJ whole genome shotgun (WGS) entry which is preliminary data.</text>
</comment>
<name>A0A7J6VG99_THATH</name>
<dbReference type="AlphaFoldDB" id="A0A7J6VG99"/>
<evidence type="ECO:0000313" key="2">
    <source>
        <dbReference type="Proteomes" id="UP000554482"/>
    </source>
</evidence>
<sequence length="111" mass="12348">MGLTSNVWLKQFILSNGSACGPVSLESFCLCLTSHKHDSLSRGESRQQNLHEAGVICTRFRIFRQRISTLAQSKKGVENMLEASWMKKGCGSYILILDNSLCSLEITRPIA</sequence>
<gene>
    <name evidence="1" type="ORF">FRX31_026278</name>
</gene>
<keyword evidence="2" id="KW-1185">Reference proteome</keyword>